<dbReference type="EMBL" id="CM042025">
    <property type="protein sequence ID" value="KAI3806758.1"/>
    <property type="molecule type" value="Genomic_DNA"/>
</dbReference>
<comment type="caution">
    <text evidence="1">The sequence shown here is derived from an EMBL/GenBank/DDBJ whole genome shotgun (WGS) entry which is preliminary data.</text>
</comment>
<keyword evidence="2" id="KW-1185">Reference proteome</keyword>
<sequence length="137" mass="15624">MKSDLGGGCSIDFKSDLNKIRPWLLLPASDEIGVKSGGADRFREKKRDGGIRRRRKGAAMVADGDFQRGGYMGSGSHKEWDGKRGLLMWWRSGTDEMKQQHAFAPELEWRQKKMYQWVENEAGREGDTTPYTLRVTL</sequence>
<gene>
    <name evidence="1" type="ORF">L1987_22672</name>
</gene>
<dbReference type="Proteomes" id="UP001056120">
    <property type="component" value="Linkage Group LG08"/>
</dbReference>
<protein>
    <submittedName>
        <fullName evidence="1">Uncharacterized protein</fullName>
    </submittedName>
</protein>
<evidence type="ECO:0000313" key="2">
    <source>
        <dbReference type="Proteomes" id="UP001056120"/>
    </source>
</evidence>
<name>A0ACB9IGF3_9ASTR</name>
<organism evidence="1 2">
    <name type="scientific">Smallanthus sonchifolius</name>
    <dbReference type="NCBI Taxonomy" id="185202"/>
    <lineage>
        <taxon>Eukaryota</taxon>
        <taxon>Viridiplantae</taxon>
        <taxon>Streptophyta</taxon>
        <taxon>Embryophyta</taxon>
        <taxon>Tracheophyta</taxon>
        <taxon>Spermatophyta</taxon>
        <taxon>Magnoliopsida</taxon>
        <taxon>eudicotyledons</taxon>
        <taxon>Gunneridae</taxon>
        <taxon>Pentapetalae</taxon>
        <taxon>asterids</taxon>
        <taxon>campanulids</taxon>
        <taxon>Asterales</taxon>
        <taxon>Asteraceae</taxon>
        <taxon>Asteroideae</taxon>
        <taxon>Heliantheae alliance</taxon>
        <taxon>Millerieae</taxon>
        <taxon>Smallanthus</taxon>
    </lineage>
</organism>
<proteinExistence type="predicted"/>
<reference evidence="2" key="1">
    <citation type="journal article" date="2022" name="Mol. Ecol. Resour.">
        <title>The genomes of chicory, endive, great burdock and yacon provide insights into Asteraceae palaeo-polyploidization history and plant inulin production.</title>
        <authorList>
            <person name="Fan W."/>
            <person name="Wang S."/>
            <person name="Wang H."/>
            <person name="Wang A."/>
            <person name="Jiang F."/>
            <person name="Liu H."/>
            <person name="Zhao H."/>
            <person name="Xu D."/>
            <person name="Zhang Y."/>
        </authorList>
    </citation>
    <scope>NUCLEOTIDE SEQUENCE [LARGE SCALE GENOMIC DNA]</scope>
    <source>
        <strain evidence="2">cv. Yunnan</strain>
    </source>
</reference>
<reference evidence="1 2" key="2">
    <citation type="journal article" date="2022" name="Mol. Ecol. Resour.">
        <title>The genomes of chicory, endive, great burdock and yacon provide insights into Asteraceae paleo-polyploidization history and plant inulin production.</title>
        <authorList>
            <person name="Fan W."/>
            <person name="Wang S."/>
            <person name="Wang H."/>
            <person name="Wang A."/>
            <person name="Jiang F."/>
            <person name="Liu H."/>
            <person name="Zhao H."/>
            <person name="Xu D."/>
            <person name="Zhang Y."/>
        </authorList>
    </citation>
    <scope>NUCLEOTIDE SEQUENCE [LARGE SCALE GENOMIC DNA]</scope>
    <source>
        <strain evidence="2">cv. Yunnan</strain>
        <tissue evidence="1">Leaves</tissue>
    </source>
</reference>
<evidence type="ECO:0000313" key="1">
    <source>
        <dbReference type="EMBL" id="KAI3806758.1"/>
    </source>
</evidence>
<accession>A0ACB9IGF3</accession>